<evidence type="ECO:0000313" key="13">
    <source>
        <dbReference type="Proteomes" id="UP000224006"/>
    </source>
</evidence>
<dbReference type="EMBL" id="NWUJ01000008">
    <property type="protein sequence ID" value="PFH33608.1"/>
    <property type="molecule type" value="Genomic_DNA"/>
</dbReference>
<comment type="pathway">
    <text evidence="2">Glycan biosynthesis; glycogen biosynthesis.</text>
</comment>
<dbReference type="Gene3D" id="2.60.40.1180">
    <property type="entry name" value="Golgi alpha-mannosidase II"/>
    <property type="match status" value="1"/>
</dbReference>
<keyword evidence="13" id="KW-1185">Reference proteome</keyword>
<evidence type="ECO:0000256" key="5">
    <source>
        <dbReference type="ARBA" id="ARBA00022600"/>
    </source>
</evidence>
<keyword evidence="5" id="KW-0321">Glycogen metabolism</keyword>
<feature type="compositionally biased region" description="Polar residues" evidence="10">
    <location>
        <begin position="1006"/>
        <end position="1018"/>
    </location>
</feature>
<evidence type="ECO:0000256" key="1">
    <source>
        <dbReference type="ARBA" id="ARBA00000826"/>
    </source>
</evidence>
<feature type="region of interest" description="Disordered" evidence="10">
    <location>
        <begin position="971"/>
        <end position="1024"/>
    </location>
</feature>
<dbReference type="OrthoDB" id="5590356at2759"/>
<evidence type="ECO:0000256" key="8">
    <source>
        <dbReference type="ARBA" id="ARBA00023056"/>
    </source>
</evidence>
<keyword evidence="8" id="KW-0320">Glycogen biosynthesis</keyword>
<dbReference type="Pfam" id="PF02806">
    <property type="entry name" value="Alpha-amylase_C"/>
    <property type="match status" value="1"/>
</dbReference>
<dbReference type="InterPro" id="IPR006048">
    <property type="entry name" value="A-amylase/branching_C"/>
</dbReference>
<dbReference type="Proteomes" id="UP000224006">
    <property type="component" value="Chromosome VII"/>
</dbReference>
<name>A0A2A9M543_BESBE</name>
<evidence type="ECO:0000256" key="6">
    <source>
        <dbReference type="ARBA" id="ARBA00022676"/>
    </source>
</evidence>
<gene>
    <name evidence="12" type="ORF">BESB_078240</name>
</gene>
<dbReference type="SUPFAM" id="SSF51011">
    <property type="entry name" value="Glycosyl hydrolase domain"/>
    <property type="match status" value="1"/>
</dbReference>
<evidence type="ECO:0000256" key="9">
    <source>
        <dbReference type="ARBA" id="ARBA00023277"/>
    </source>
</evidence>
<evidence type="ECO:0000256" key="10">
    <source>
        <dbReference type="SAM" id="MobiDB-lite"/>
    </source>
</evidence>
<feature type="compositionally biased region" description="Basic and acidic residues" evidence="10">
    <location>
        <begin position="996"/>
        <end position="1005"/>
    </location>
</feature>
<dbReference type="SUPFAM" id="SSF51445">
    <property type="entry name" value="(Trans)glycosidases"/>
    <property type="match status" value="1"/>
</dbReference>
<dbReference type="InterPro" id="IPR017853">
    <property type="entry name" value="GH"/>
</dbReference>
<dbReference type="Pfam" id="PF02922">
    <property type="entry name" value="CBM_48"/>
    <property type="match status" value="1"/>
</dbReference>
<proteinExistence type="inferred from homology"/>
<feature type="domain" description="Glycosyl hydrolase family 13 catalytic" evidence="11">
    <location>
        <begin position="482"/>
        <end position="831"/>
    </location>
</feature>
<dbReference type="AlphaFoldDB" id="A0A2A9M543"/>
<feature type="region of interest" description="Disordered" evidence="10">
    <location>
        <begin position="1"/>
        <end position="80"/>
    </location>
</feature>
<dbReference type="STRING" id="94643.A0A2A9M543"/>
<dbReference type="NCBIfam" id="TIGR01515">
    <property type="entry name" value="branching_enzym"/>
    <property type="match status" value="1"/>
</dbReference>
<dbReference type="EC" id="2.4.1.18" evidence="4"/>
<dbReference type="CDD" id="cd02855">
    <property type="entry name" value="E_set_GBE_prok_N"/>
    <property type="match status" value="1"/>
</dbReference>
<evidence type="ECO:0000313" key="12">
    <source>
        <dbReference type="EMBL" id="PFH33608.1"/>
    </source>
</evidence>
<dbReference type="KEGG" id="bbes:BESB_078240"/>
<dbReference type="InterPro" id="IPR006047">
    <property type="entry name" value="GH13_cat_dom"/>
</dbReference>
<dbReference type="CDD" id="cd11322">
    <property type="entry name" value="AmyAc_Glg_BE"/>
    <property type="match status" value="1"/>
</dbReference>
<dbReference type="GO" id="GO:0003844">
    <property type="term" value="F:1,4-alpha-glucan branching enzyme activity"/>
    <property type="evidence" value="ECO:0007669"/>
    <property type="project" value="UniProtKB-EC"/>
</dbReference>
<dbReference type="GO" id="GO:0005829">
    <property type="term" value="C:cytosol"/>
    <property type="evidence" value="ECO:0007669"/>
    <property type="project" value="TreeGrafter"/>
</dbReference>
<sequence length="1024" mass="113863">MSSAASEVSCSRATAEGAEKRSACTAAQHGAKPAKLGHPSVTAVTAATTPTLEGNRGESSQPESDDDDFASPASVSHTQAADAVAGAGAAAAGGHAPFLSASEERAEAKTMQAMKEFVSRQARTQTGCMGEGCTSGCERKENGDCDGGTAVKREGETGDPPPAVNFVLVPLDSLPAGASLSDYDVHLLHKAHHGDPFGVLGCHEVKAGQKEKILIVRAWIRNAQSLQLRASGRSECVLASAATVGMEKRAEFLFQRAFTVHRIAGDASAVNSTDARLETAEPGEAVASDAPPVTFKYEMLCIYEGDETRQERVIQDTYSFGVLLPRFDLELFQSGSCWHVDNLMGSHIMTVDGVQGVRFAVWAPSACFVSVVGDWNGWDGRVHPMRRRIEFGVWELFVPGIGAGEKYGYRIHTRGGTDIIKIDPYAQEFEIPPQTASIISACDDAFRTPEDRFVWNDQEWMARRKELGEKDLLRRQPMSIYEVHLPSWMRGDNNTYLSYRELADRLVRHVKAMNFTHVEFLPLAHHPFEGSWGYQVTGLYAPYSRLGNPDDLKYLVDTLHQAGIGVFLDFVPAHFCKDAWGLARYDGEPCYEYADPREGEHKTWGTLVFNFRRSEVRSFLLGAAYHWLRRYHIDGLRIDAVSSMLYKNHQREPGDWLPNEFGGDANLQAISLLQELNWVVHQEFPGVFTMAEESTSWQGVTDKDKGLGFDAKWDLGWMNDTLSYLCLPVNKRPEPACHNKLTFRGLYMAHEKWILPLSHDEVVSGKGSLLDKCGFAGSPFEDRIRTLKTLFGFQVGSPGRPLIFMGAEIGQGREWKDSRSVDWHEGEEELRKKLCIWVSDLLAVYVHHKALHAGDDEPWNFKWTDCDNSKDCVIAFLRSYMDWYNDILVVCNFSPNTYYRYPIGVPHGGEWEVILNSDDWRYAGGMVGPGNLSRVHTTQGGRLGWPYCLWIDLPPFGCLYLKAPQLAAEQRKALEAAAEEESEKQKESAARQQTDAVEKERDETAKTNGLSNASSAQSDGKREA</sequence>
<dbReference type="Gene3D" id="2.60.40.10">
    <property type="entry name" value="Immunoglobulins"/>
    <property type="match status" value="1"/>
</dbReference>
<comment type="caution">
    <text evidence="12">The sequence shown here is derived from an EMBL/GenBank/DDBJ whole genome shotgun (WGS) entry which is preliminary data.</text>
</comment>
<dbReference type="FunFam" id="2.60.40.10:FF:000169">
    <property type="entry name" value="1,4-alpha-glucan branching enzyme GlgB"/>
    <property type="match status" value="1"/>
</dbReference>
<evidence type="ECO:0000256" key="3">
    <source>
        <dbReference type="ARBA" id="ARBA00009000"/>
    </source>
</evidence>
<comment type="similarity">
    <text evidence="3">Belongs to the glycosyl hydrolase 13 family. GlgB subfamily.</text>
</comment>
<feature type="compositionally biased region" description="Low complexity" evidence="10">
    <location>
        <begin position="41"/>
        <end position="51"/>
    </location>
</feature>
<evidence type="ECO:0000256" key="4">
    <source>
        <dbReference type="ARBA" id="ARBA00012541"/>
    </source>
</evidence>
<keyword evidence="9" id="KW-0119">Carbohydrate metabolism</keyword>
<dbReference type="PANTHER" id="PTHR43651:SF3">
    <property type="entry name" value="1,4-ALPHA-GLUCAN-BRANCHING ENZYME"/>
    <property type="match status" value="1"/>
</dbReference>
<dbReference type="RefSeq" id="XP_029217617.1">
    <property type="nucleotide sequence ID" value="XM_029366186.1"/>
</dbReference>
<reference evidence="12 13" key="1">
    <citation type="submission" date="2017-09" db="EMBL/GenBank/DDBJ databases">
        <title>Genome sequencing of Besnoitia besnoiti strain Bb-Ger1.</title>
        <authorList>
            <person name="Schares G."/>
            <person name="Venepally P."/>
            <person name="Lorenzi H.A."/>
        </authorList>
    </citation>
    <scope>NUCLEOTIDE SEQUENCE [LARGE SCALE GENOMIC DNA]</scope>
    <source>
        <strain evidence="12 13">Bb-Ger1</strain>
    </source>
</reference>
<dbReference type="PANTHER" id="PTHR43651">
    <property type="entry name" value="1,4-ALPHA-GLUCAN-BRANCHING ENZYME"/>
    <property type="match status" value="1"/>
</dbReference>
<keyword evidence="6" id="KW-0328">Glycosyltransferase</keyword>
<protein>
    <recommendedName>
        <fullName evidence="4">1,4-alpha-glucan branching enzyme</fullName>
        <ecNumber evidence="4">2.4.1.18</ecNumber>
    </recommendedName>
</protein>
<comment type="catalytic activity">
    <reaction evidence="1">
        <text>Transfers a segment of a (1-&gt;4)-alpha-D-glucan chain to a primary hydroxy group in a similar glucan chain.</text>
        <dbReference type="EC" id="2.4.1.18"/>
    </reaction>
</comment>
<dbReference type="InterPro" id="IPR006407">
    <property type="entry name" value="GlgB"/>
</dbReference>
<evidence type="ECO:0000259" key="11">
    <source>
        <dbReference type="SMART" id="SM00642"/>
    </source>
</evidence>
<dbReference type="GO" id="GO:0005978">
    <property type="term" value="P:glycogen biosynthetic process"/>
    <property type="evidence" value="ECO:0007669"/>
    <property type="project" value="UniProtKB-UniPathway"/>
</dbReference>
<dbReference type="Gene3D" id="3.20.20.80">
    <property type="entry name" value="Glycosidases"/>
    <property type="match status" value="1"/>
</dbReference>
<dbReference type="NCBIfam" id="NF008967">
    <property type="entry name" value="PRK12313.1"/>
    <property type="match status" value="1"/>
</dbReference>
<dbReference type="SMART" id="SM00642">
    <property type="entry name" value="Aamy"/>
    <property type="match status" value="1"/>
</dbReference>
<dbReference type="InterPro" id="IPR013783">
    <property type="entry name" value="Ig-like_fold"/>
</dbReference>
<evidence type="ECO:0000256" key="7">
    <source>
        <dbReference type="ARBA" id="ARBA00022679"/>
    </source>
</evidence>
<accession>A0A2A9M543</accession>
<dbReference type="UniPathway" id="UPA00164"/>
<dbReference type="InterPro" id="IPR004193">
    <property type="entry name" value="Glyco_hydro_13_N"/>
</dbReference>
<dbReference type="GO" id="GO:0043169">
    <property type="term" value="F:cation binding"/>
    <property type="evidence" value="ECO:0007669"/>
    <property type="project" value="InterPro"/>
</dbReference>
<dbReference type="InterPro" id="IPR013780">
    <property type="entry name" value="Glyco_hydro_b"/>
</dbReference>
<organism evidence="12 13">
    <name type="scientific">Besnoitia besnoiti</name>
    <name type="common">Apicomplexan protozoan</name>
    <dbReference type="NCBI Taxonomy" id="94643"/>
    <lineage>
        <taxon>Eukaryota</taxon>
        <taxon>Sar</taxon>
        <taxon>Alveolata</taxon>
        <taxon>Apicomplexa</taxon>
        <taxon>Conoidasida</taxon>
        <taxon>Coccidia</taxon>
        <taxon>Eucoccidiorida</taxon>
        <taxon>Eimeriorina</taxon>
        <taxon>Sarcocystidae</taxon>
        <taxon>Besnoitia</taxon>
    </lineage>
</organism>
<dbReference type="InterPro" id="IPR044143">
    <property type="entry name" value="GlgB_N_E_set_prok"/>
</dbReference>
<dbReference type="NCBIfam" id="NF003811">
    <property type="entry name" value="PRK05402.1"/>
    <property type="match status" value="1"/>
</dbReference>
<feature type="compositionally biased region" description="Polar residues" evidence="10">
    <location>
        <begin position="1"/>
        <end position="12"/>
    </location>
</feature>
<keyword evidence="7" id="KW-0808">Transferase</keyword>
<dbReference type="VEuPathDB" id="ToxoDB:BESB_078240"/>
<evidence type="ECO:0000256" key="2">
    <source>
        <dbReference type="ARBA" id="ARBA00004964"/>
    </source>
</evidence>
<dbReference type="GeneID" id="40312751"/>
<dbReference type="GO" id="GO:0004553">
    <property type="term" value="F:hydrolase activity, hydrolyzing O-glycosyl compounds"/>
    <property type="evidence" value="ECO:0007669"/>
    <property type="project" value="InterPro"/>
</dbReference>